<dbReference type="Proteomes" id="UP000232722">
    <property type="component" value="Unassembled WGS sequence"/>
</dbReference>
<reference evidence="1 2" key="2">
    <citation type="submission" date="2017-09" db="EMBL/GenBank/DDBJ databases">
        <title>Extensive intraspecific genome diversity in a model arbuscular mycorrhizal fungus.</title>
        <authorList>
            <person name="Chen E.C."/>
            <person name="Morin E."/>
            <person name="Beaudet D."/>
            <person name="Noel J."/>
            <person name="Ndikumana S."/>
            <person name="Charron P."/>
            <person name="St-Onge C."/>
            <person name="Giorgi J."/>
            <person name="Grigoriev I.V."/>
            <person name="Roux C."/>
            <person name="Martin F.M."/>
            <person name="Corradi N."/>
        </authorList>
    </citation>
    <scope>NUCLEOTIDE SEQUENCE [LARGE SCALE GENOMIC DNA]</scope>
    <source>
        <strain evidence="1 2">A5</strain>
    </source>
</reference>
<evidence type="ECO:0000313" key="2">
    <source>
        <dbReference type="Proteomes" id="UP000232722"/>
    </source>
</evidence>
<dbReference type="SUPFAM" id="SSF53098">
    <property type="entry name" value="Ribonuclease H-like"/>
    <property type="match status" value="1"/>
</dbReference>
<evidence type="ECO:0000313" key="1">
    <source>
        <dbReference type="EMBL" id="PKB95035.1"/>
    </source>
</evidence>
<reference evidence="1 2" key="1">
    <citation type="submission" date="2016-04" db="EMBL/GenBank/DDBJ databases">
        <title>Genome analyses suggest a sexual origin of heterokaryosis in a supposedly ancient asexual fungus.</title>
        <authorList>
            <person name="Ropars J."/>
            <person name="Sedzielewska K."/>
            <person name="Noel J."/>
            <person name="Charron P."/>
            <person name="Farinelli L."/>
            <person name="Marton T."/>
            <person name="Kruger M."/>
            <person name="Pelin A."/>
            <person name="Brachmann A."/>
            <person name="Corradi N."/>
        </authorList>
    </citation>
    <scope>NUCLEOTIDE SEQUENCE [LARGE SCALE GENOMIC DNA]</scope>
    <source>
        <strain evidence="1 2">A5</strain>
    </source>
</reference>
<feature type="non-terminal residue" evidence="1">
    <location>
        <position position="1"/>
    </location>
</feature>
<feature type="non-terminal residue" evidence="1">
    <location>
        <position position="83"/>
    </location>
</feature>
<dbReference type="AlphaFoldDB" id="A0A2N0NKF3"/>
<dbReference type="InterPro" id="IPR012337">
    <property type="entry name" value="RNaseH-like_sf"/>
</dbReference>
<sequence>FAHQANLIVGEIFKESPNLINASEKAIQIITYLNRSVYFMARLRDEQKIKYNKYLALLLPCATRWNSHYHCYFSLIRTKAALK</sequence>
<protein>
    <submittedName>
        <fullName evidence="1">Uncharacterized protein</fullName>
    </submittedName>
</protein>
<organism evidence="1 2">
    <name type="scientific">Rhizophagus irregularis</name>
    <dbReference type="NCBI Taxonomy" id="588596"/>
    <lineage>
        <taxon>Eukaryota</taxon>
        <taxon>Fungi</taxon>
        <taxon>Fungi incertae sedis</taxon>
        <taxon>Mucoromycota</taxon>
        <taxon>Glomeromycotina</taxon>
        <taxon>Glomeromycetes</taxon>
        <taxon>Glomerales</taxon>
        <taxon>Glomeraceae</taxon>
        <taxon>Rhizophagus</taxon>
    </lineage>
</organism>
<accession>A0A2N0NKF3</accession>
<proteinExistence type="predicted"/>
<name>A0A2N0NKF3_9GLOM</name>
<dbReference type="EMBL" id="LLXJ01005226">
    <property type="protein sequence ID" value="PKB95035.1"/>
    <property type="molecule type" value="Genomic_DNA"/>
</dbReference>
<comment type="caution">
    <text evidence="1">The sequence shown here is derived from an EMBL/GenBank/DDBJ whole genome shotgun (WGS) entry which is preliminary data.</text>
</comment>
<gene>
    <name evidence="1" type="ORF">RhiirA5_248414</name>
</gene>
<dbReference type="VEuPathDB" id="FungiDB:RhiirA1_450813"/>